<evidence type="ECO:0000256" key="7">
    <source>
        <dbReference type="RuleBase" id="RU363032"/>
    </source>
</evidence>
<evidence type="ECO:0000256" key="3">
    <source>
        <dbReference type="ARBA" id="ARBA00022475"/>
    </source>
</evidence>
<evidence type="ECO:0000259" key="8">
    <source>
        <dbReference type="PROSITE" id="PS50928"/>
    </source>
</evidence>
<evidence type="ECO:0000313" key="10">
    <source>
        <dbReference type="Proteomes" id="UP000198902"/>
    </source>
</evidence>
<dbReference type="Pfam" id="PF19300">
    <property type="entry name" value="BPD_transp_1_N"/>
    <property type="match status" value="1"/>
</dbReference>
<dbReference type="InterPro" id="IPR000515">
    <property type="entry name" value="MetI-like"/>
</dbReference>
<dbReference type="RefSeq" id="WP_089777028.1">
    <property type="nucleotide sequence ID" value="NZ_CABLRR010000001.1"/>
</dbReference>
<dbReference type="PANTHER" id="PTHR43163:SF6">
    <property type="entry name" value="DIPEPTIDE TRANSPORT SYSTEM PERMEASE PROTEIN DPPB-RELATED"/>
    <property type="match status" value="1"/>
</dbReference>
<keyword evidence="4 7" id="KW-0812">Transmembrane</keyword>
<feature type="transmembrane region" description="Helical" evidence="7">
    <location>
        <begin position="304"/>
        <end position="327"/>
    </location>
</feature>
<dbReference type="PANTHER" id="PTHR43163">
    <property type="entry name" value="DIPEPTIDE TRANSPORT SYSTEM PERMEASE PROTEIN DPPB-RELATED"/>
    <property type="match status" value="1"/>
</dbReference>
<dbReference type="Gene3D" id="1.10.3720.10">
    <property type="entry name" value="MetI-like"/>
    <property type="match status" value="1"/>
</dbReference>
<evidence type="ECO:0000256" key="1">
    <source>
        <dbReference type="ARBA" id="ARBA00004651"/>
    </source>
</evidence>
<dbReference type="OrthoDB" id="44105at2157"/>
<dbReference type="CDD" id="cd06261">
    <property type="entry name" value="TM_PBP2"/>
    <property type="match status" value="1"/>
</dbReference>
<keyword evidence="3" id="KW-1003">Cell membrane</keyword>
<sequence length="339" mass="37032">MSYVDYLVRRAIHSVPVIFGLSVLIFLISRVIPGDPVRLALGPEATDQQVAALRAEMGLDQPLPMQYVDWLVGVVQGDWGMSLRTNNNVFSDIVARLPATLELTVVTLFCAVLLAIPFGVVAGTNKDRWQDHLSRITALFGVSMPRFWVAIVLQIVFVVSLGLLPLSGRLSDGVAPPPAVTRLYLVDSLIAGQFGTFLDAATHLLLPTVALGLATLAQVMRLIRSDMIDEQRKDYVLAARAYGLPNALIEYKYMLQNAFTSSLTVVGLAFGFLLGNAFLVEIVFAWPGMARYGVQAILYQDFNAIVGVTIVVGIGFVTANFVVDLLYGYLDPRVRLEEG</sequence>
<feature type="transmembrane region" description="Helical" evidence="7">
    <location>
        <begin position="204"/>
        <end position="223"/>
    </location>
</feature>
<feature type="transmembrane region" description="Helical" evidence="7">
    <location>
        <begin position="262"/>
        <end position="284"/>
    </location>
</feature>
<keyword evidence="10" id="KW-1185">Reference proteome</keyword>
<dbReference type="Pfam" id="PF00528">
    <property type="entry name" value="BPD_transp_1"/>
    <property type="match status" value="1"/>
</dbReference>
<feature type="transmembrane region" description="Helical" evidence="7">
    <location>
        <begin position="103"/>
        <end position="124"/>
    </location>
</feature>
<proteinExistence type="inferred from homology"/>
<feature type="transmembrane region" description="Helical" evidence="7">
    <location>
        <begin position="12"/>
        <end position="32"/>
    </location>
</feature>
<reference evidence="10" key="1">
    <citation type="submission" date="2015-03" db="EMBL/GenBank/DDBJ databases">
        <authorList>
            <person name="Urmite Genomes"/>
        </authorList>
    </citation>
    <scope>NUCLEOTIDE SEQUENCE [LARGE SCALE GENOMIC DNA]</scope>
    <source>
        <strain evidence="10">Arc-Hr</strain>
    </source>
</reference>
<evidence type="ECO:0000256" key="4">
    <source>
        <dbReference type="ARBA" id="ARBA00022692"/>
    </source>
</evidence>
<gene>
    <name evidence="9" type="primary">ddpB_1</name>
    <name evidence="9" type="ORF">BN996_00524</name>
</gene>
<dbReference type="SUPFAM" id="SSF161098">
    <property type="entry name" value="MetI-like"/>
    <property type="match status" value="1"/>
</dbReference>
<comment type="similarity">
    <text evidence="7">Belongs to the binding-protein-dependent transport system permease family.</text>
</comment>
<keyword evidence="5 7" id="KW-1133">Transmembrane helix</keyword>
<feature type="transmembrane region" description="Helical" evidence="7">
    <location>
        <begin position="145"/>
        <end position="166"/>
    </location>
</feature>
<protein>
    <submittedName>
        <fullName evidence="9">Putative D,D-dipeptide transport system permease protein DdpB</fullName>
    </submittedName>
</protein>
<dbReference type="InterPro" id="IPR035906">
    <property type="entry name" value="MetI-like_sf"/>
</dbReference>
<feature type="domain" description="ABC transmembrane type-1" evidence="8">
    <location>
        <begin position="97"/>
        <end position="327"/>
    </location>
</feature>
<name>A0A0D6JMH5_9EURY</name>
<dbReference type="EMBL" id="CSTE01000001">
    <property type="protein sequence ID" value="CQR49069.1"/>
    <property type="molecule type" value="Genomic_DNA"/>
</dbReference>
<dbReference type="GO" id="GO:0005886">
    <property type="term" value="C:plasma membrane"/>
    <property type="evidence" value="ECO:0007669"/>
    <property type="project" value="UniProtKB-SubCell"/>
</dbReference>
<accession>A0A0D6JMH5</accession>
<comment type="subcellular location">
    <subcellularLocation>
        <location evidence="1 7">Cell membrane</location>
        <topology evidence="1 7">Multi-pass membrane protein</topology>
    </subcellularLocation>
</comment>
<dbReference type="PROSITE" id="PS50928">
    <property type="entry name" value="ABC_TM1"/>
    <property type="match status" value="1"/>
</dbReference>
<evidence type="ECO:0000256" key="6">
    <source>
        <dbReference type="ARBA" id="ARBA00023136"/>
    </source>
</evidence>
<dbReference type="GO" id="GO:0055085">
    <property type="term" value="P:transmembrane transport"/>
    <property type="evidence" value="ECO:0007669"/>
    <property type="project" value="InterPro"/>
</dbReference>
<dbReference type="AlphaFoldDB" id="A0A0D6JMH5"/>
<evidence type="ECO:0000256" key="5">
    <source>
        <dbReference type="ARBA" id="ARBA00022989"/>
    </source>
</evidence>
<evidence type="ECO:0000313" key="9">
    <source>
        <dbReference type="EMBL" id="CQR49069.1"/>
    </source>
</evidence>
<keyword evidence="6 7" id="KW-0472">Membrane</keyword>
<dbReference type="InterPro" id="IPR045621">
    <property type="entry name" value="BPD_transp_1_N"/>
</dbReference>
<dbReference type="Proteomes" id="UP000198902">
    <property type="component" value="Unassembled WGS sequence"/>
</dbReference>
<organism evidence="9 10">
    <name type="scientific">Haloferax massiliensis</name>
    <dbReference type="NCBI Taxonomy" id="1476858"/>
    <lineage>
        <taxon>Archaea</taxon>
        <taxon>Methanobacteriati</taxon>
        <taxon>Methanobacteriota</taxon>
        <taxon>Stenosarchaea group</taxon>
        <taxon>Halobacteria</taxon>
        <taxon>Halobacteriales</taxon>
        <taxon>Haloferacaceae</taxon>
        <taxon>Haloferax</taxon>
    </lineage>
</organism>
<evidence type="ECO:0000256" key="2">
    <source>
        <dbReference type="ARBA" id="ARBA00022448"/>
    </source>
</evidence>
<keyword evidence="2 7" id="KW-0813">Transport</keyword>